<dbReference type="SUPFAM" id="SSF51430">
    <property type="entry name" value="NAD(P)-linked oxidoreductase"/>
    <property type="match status" value="1"/>
</dbReference>
<dbReference type="PANTHER" id="PTHR43625">
    <property type="entry name" value="AFLATOXIN B1 ALDEHYDE REDUCTASE"/>
    <property type="match status" value="1"/>
</dbReference>
<dbReference type="OrthoDB" id="2310150at2759"/>
<dbReference type="InterPro" id="IPR023210">
    <property type="entry name" value="NADP_OxRdtase_dom"/>
</dbReference>
<sequence>MNSMTTKTTACFLLVVCSQFSEAYIGTDGYIGTPAPKSYSLKQRIPFVPVAPDTTKIGNLIVPTVGVGTISWSSNSILDTENEDIDGVVSMAYRSNAAFFDTAERYGTHWKTAMGMGYGETERMTSKYIQKATEDDASKLKPVVATKFTPIPWRTSVQSVVDACEESCRNLGVDQIDLYQIHMPDSHLVENKNEIYWEGLAECYNRGLVKNVGVCNYGPTLVEECQKALAKHGVPLASNQITFSLLGRHNGSQETVTKCNELGVKVLACYPFAMGLLTGKYSKTILDQNEDPTDRSLTLNKKSNMELKDLERYAYGDGITVPEGGIQPLLVTMASIANERNKSISQVALNYIISKGAIPIPGCRTATQLEDNLGAMGWRLSEIEIKKLELQADSLGFGFDGAGFKRTDEKFVGYGTEKWTLD</sequence>
<dbReference type="InterPro" id="IPR050791">
    <property type="entry name" value="Aldo-Keto_reductase"/>
</dbReference>
<feature type="domain" description="NADP-dependent oxidoreductase" evidence="3">
    <location>
        <begin position="65"/>
        <end position="389"/>
    </location>
</feature>
<protein>
    <submittedName>
        <fullName evidence="4">Aldo/keto reductase</fullName>
    </submittedName>
</protein>
<accession>A0A1E7EVG4</accession>
<dbReference type="Pfam" id="PF00248">
    <property type="entry name" value="Aldo_ket_red"/>
    <property type="match status" value="1"/>
</dbReference>
<dbReference type="GO" id="GO:0005737">
    <property type="term" value="C:cytoplasm"/>
    <property type="evidence" value="ECO:0007669"/>
    <property type="project" value="TreeGrafter"/>
</dbReference>
<dbReference type="EMBL" id="KV784375">
    <property type="protein sequence ID" value="OEU09523.1"/>
    <property type="molecule type" value="Genomic_DNA"/>
</dbReference>
<evidence type="ECO:0000259" key="3">
    <source>
        <dbReference type="Pfam" id="PF00248"/>
    </source>
</evidence>
<dbReference type="Proteomes" id="UP000095751">
    <property type="component" value="Unassembled WGS sequence"/>
</dbReference>
<keyword evidence="2" id="KW-0732">Signal</keyword>
<dbReference type="KEGG" id="fcy:FRACYDRAFT_264185"/>
<evidence type="ECO:0000256" key="2">
    <source>
        <dbReference type="SAM" id="SignalP"/>
    </source>
</evidence>
<dbReference type="InterPro" id="IPR018170">
    <property type="entry name" value="Aldo/ket_reductase_CS"/>
</dbReference>
<reference evidence="4 5" key="1">
    <citation type="submission" date="2016-09" db="EMBL/GenBank/DDBJ databases">
        <title>Extensive genetic diversity and differential bi-allelic expression allows diatom success in the polar Southern Ocean.</title>
        <authorList>
            <consortium name="DOE Joint Genome Institute"/>
            <person name="Mock T."/>
            <person name="Otillar R.P."/>
            <person name="Strauss J."/>
            <person name="Dupont C."/>
            <person name="Frickenhaus S."/>
            <person name="Maumus F."/>
            <person name="Mcmullan M."/>
            <person name="Sanges R."/>
            <person name="Schmutz J."/>
            <person name="Toseland A."/>
            <person name="Valas R."/>
            <person name="Veluchamy A."/>
            <person name="Ward B.J."/>
            <person name="Allen A."/>
            <person name="Barry K."/>
            <person name="Falciatore A."/>
            <person name="Ferrante M."/>
            <person name="Fortunato A.E."/>
            <person name="Gloeckner G."/>
            <person name="Gruber A."/>
            <person name="Hipkin R."/>
            <person name="Janech M."/>
            <person name="Kroth P."/>
            <person name="Leese F."/>
            <person name="Lindquist E."/>
            <person name="Lyon B.R."/>
            <person name="Martin J."/>
            <person name="Mayer C."/>
            <person name="Parker M."/>
            <person name="Quesneville H."/>
            <person name="Raymond J."/>
            <person name="Uhlig C."/>
            <person name="Valentin K.U."/>
            <person name="Worden A.Z."/>
            <person name="Armbrust E.V."/>
            <person name="Bowler C."/>
            <person name="Green B."/>
            <person name="Moulton V."/>
            <person name="Van Oosterhout C."/>
            <person name="Grigoriev I."/>
        </authorList>
    </citation>
    <scope>NUCLEOTIDE SEQUENCE [LARGE SCALE GENOMIC DNA]</scope>
    <source>
        <strain evidence="4 5">CCMP1102</strain>
    </source>
</reference>
<proteinExistence type="predicted"/>
<dbReference type="Gene3D" id="3.20.20.100">
    <property type="entry name" value="NADP-dependent oxidoreductase domain"/>
    <property type="match status" value="1"/>
</dbReference>
<keyword evidence="5" id="KW-1185">Reference proteome</keyword>
<dbReference type="GO" id="GO:0016491">
    <property type="term" value="F:oxidoreductase activity"/>
    <property type="evidence" value="ECO:0007669"/>
    <property type="project" value="UniProtKB-KW"/>
</dbReference>
<dbReference type="PANTHER" id="PTHR43625:SF5">
    <property type="entry name" value="PYRIDOXAL REDUCTASE, CHLOROPLASTIC"/>
    <property type="match status" value="1"/>
</dbReference>
<dbReference type="PROSITE" id="PS00062">
    <property type="entry name" value="ALDOKETO_REDUCTASE_2"/>
    <property type="match status" value="1"/>
</dbReference>
<dbReference type="InParanoid" id="A0A1E7EVG4"/>
<evidence type="ECO:0000313" key="5">
    <source>
        <dbReference type="Proteomes" id="UP000095751"/>
    </source>
</evidence>
<dbReference type="InterPro" id="IPR036812">
    <property type="entry name" value="NAD(P)_OxRdtase_dom_sf"/>
</dbReference>
<evidence type="ECO:0000313" key="4">
    <source>
        <dbReference type="EMBL" id="OEU09523.1"/>
    </source>
</evidence>
<organism evidence="4 5">
    <name type="scientific">Fragilariopsis cylindrus CCMP1102</name>
    <dbReference type="NCBI Taxonomy" id="635003"/>
    <lineage>
        <taxon>Eukaryota</taxon>
        <taxon>Sar</taxon>
        <taxon>Stramenopiles</taxon>
        <taxon>Ochrophyta</taxon>
        <taxon>Bacillariophyta</taxon>
        <taxon>Bacillariophyceae</taxon>
        <taxon>Bacillariophycidae</taxon>
        <taxon>Bacillariales</taxon>
        <taxon>Bacillariaceae</taxon>
        <taxon>Fragilariopsis</taxon>
    </lineage>
</organism>
<feature type="chain" id="PRO_5009192288" evidence="2">
    <location>
        <begin position="24"/>
        <end position="422"/>
    </location>
</feature>
<keyword evidence="1" id="KW-0560">Oxidoreductase</keyword>
<name>A0A1E7EVG4_9STRA</name>
<gene>
    <name evidence="4" type="ORF">FRACYDRAFT_264185</name>
</gene>
<feature type="signal peptide" evidence="2">
    <location>
        <begin position="1"/>
        <end position="23"/>
    </location>
</feature>
<dbReference type="AlphaFoldDB" id="A0A1E7EVG4"/>
<evidence type="ECO:0000256" key="1">
    <source>
        <dbReference type="ARBA" id="ARBA00023002"/>
    </source>
</evidence>